<evidence type="ECO:0000256" key="1">
    <source>
        <dbReference type="ARBA" id="ARBA00009346"/>
    </source>
</evidence>
<evidence type="ECO:0000313" key="3">
    <source>
        <dbReference type="EMBL" id="TWR84083.1"/>
    </source>
</evidence>
<reference evidence="3 4" key="1">
    <citation type="submission" date="2019-06" db="EMBL/GenBank/DDBJ databases">
        <title>Pseudomonas bimorpha sp. nov. isolated from bovine raw milk and skim milk concentrate.</title>
        <authorList>
            <person name="Hofmann K."/>
            <person name="Huptas C."/>
            <person name="Doll E."/>
            <person name="Scherer S."/>
            <person name="Wenning M."/>
        </authorList>
    </citation>
    <scope>NUCLEOTIDE SEQUENCE [LARGE SCALE GENOMIC DNA]</scope>
    <source>
        <strain evidence="3 4">DSM 108990</strain>
    </source>
</reference>
<dbReference type="PRINTS" id="PR01299">
    <property type="entry name" value="PYOCIN"/>
</dbReference>
<dbReference type="GO" id="GO:0015643">
    <property type="term" value="F:toxic substance binding"/>
    <property type="evidence" value="ECO:0007669"/>
    <property type="project" value="InterPro"/>
</dbReference>
<gene>
    <name evidence="3" type="ORF">FJD37_20125</name>
</gene>
<keyword evidence="2" id="KW-0079">Bacteriocin immunity</keyword>
<dbReference type="Proteomes" id="UP000317901">
    <property type="component" value="Unassembled WGS sequence"/>
</dbReference>
<comment type="similarity">
    <text evidence="1">Belongs to the colicins ColE2/ColE8/ColE9 and pyocins S1/S2 family.</text>
</comment>
<dbReference type="InterPro" id="IPR000290">
    <property type="entry name" value="Colicin_pyocin"/>
</dbReference>
<dbReference type="Gene3D" id="1.10.1200.20">
    <property type="entry name" value="Colicin E immunity protein"/>
    <property type="match status" value="1"/>
</dbReference>
<comment type="caution">
    <text evidence="3">The sequence shown here is derived from an EMBL/GenBank/DDBJ whole genome shotgun (WGS) entry which is preliminary data.</text>
</comment>
<dbReference type="SUPFAM" id="SSF47345">
    <property type="entry name" value="Colicin E immunity proteins"/>
    <property type="match status" value="1"/>
</dbReference>
<accession>A0A5C5PS35</accession>
<dbReference type="AlphaFoldDB" id="A0A5C5PS35"/>
<dbReference type="OrthoDB" id="6810874at2"/>
<evidence type="ECO:0000256" key="2">
    <source>
        <dbReference type="ARBA" id="ARBA00023025"/>
    </source>
</evidence>
<dbReference type="InterPro" id="IPR035900">
    <property type="entry name" value="Colicin_E_sf"/>
</dbReference>
<evidence type="ECO:0000313" key="4">
    <source>
        <dbReference type="Proteomes" id="UP000317901"/>
    </source>
</evidence>
<dbReference type="CDD" id="cd16363">
    <property type="entry name" value="Col_Im_like"/>
    <property type="match status" value="1"/>
</dbReference>
<dbReference type="GO" id="GO:0030153">
    <property type="term" value="P:bacteriocin immunity"/>
    <property type="evidence" value="ECO:0007669"/>
    <property type="project" value="UniProtKB-KW"/>
</dbReference>
<dbReference type="Pfam" id="PF01320">
    <property type="entry name" value="Colicin_Pyocin"/>
    <property type="match status" value="1"/>
</dbReference>
<sequence length="86" mass="9803">MELKNTLSDYTELEFKKLVNEIIKVYGTEKYQDELIIHFRFLVKDVGGTDLIFYPEPGADVSADGIINTVKARCEAKGMPGFKPRF</sequence>
<proteinExistence type="inferred from homology"/>
<protein>
    <submittedName>
        <fullName evidence="3">Bacteriocin immunity protein</fullName>
    </submittedName>
</protein>
<name>A0A5C5PS35_9PSED</name>
<dbReference type="EMBL" id="VFIP01000053">
    <property type="protein sequence ID" value="TWR84083.1"/>
    <property type="molecule type" value="Genomic_DNA"/>
</dbReference>
<organism evidence="3 4">
    <name type="scientific">Pseudomonas saxonica</name>
    <dbReference type="NCBI Taxonomy" id="2600598"/>
    <lineage>
        <taxon>Bacteria</taxon>
        <taxon>Pseudomonadati</taxon>
        <taxon>Pseudomonadota</taxon>
        <taxon>Gammaproteobacteria</taxon>
        <taxon>Pseudomonadales</taxon>
        <taxon>Pseudomonadaceae</taxon>
        <taxon>Pseudomonas</taxon>
    </lineage>
</organism>
<dbReference type="RefSeq" id="WP_146427153.1">
    <property type="nucleotide sequence ID" value="NZ_VFIP01000053.1"/>
</dbReference>